<reference evidence="8 9" key="1">
    <citation type="journal article" date="2023" name="IMA Fungus">
        <title>Comparative genomic study of the Penicillium genus elucidates a diverse pangenome and 15 lateral gene transfer events.</title>
        <authorList>
            <person name="Petersen C."/>
            <person name="Sorensen T."/>
            <person name="Nielsen M.R."/>
            <person name="Sondergaard T.E."/>
            <person name="Sorensen J.L."/>
            <person name="Fitzpatrick D.A."/>
            <person name="Frisvad J.C."/>
            <person name="Nielsen K.L."/>
        </authorList>
    </citation>
    <scope>NUCLEOTIDE SEQUENCE [LARGE SCALE GENOMIC DNA]</scope>
    <source>
        <strain evidence="8 9">IBT 35679</strain>
    </source>
</reference>
<accession>A0AAD6GAN3</accession>
<dbReference type="InterPro" id="IPR008253">
    <property type="entry name" value="Marvel"/>
</dbReference>
<feature type="transmembrane region" description="Helical" evidence="6">
    <location>
        <begin position="113"/>
        <end position="133"/>
    </location>
</feature>
<gene>
    <name evidence="8" type="ORF">N7494_011429</name>
</gene>
<comment type="caution">
    <text evidence="8">The sequence shown here is derived from an EMBL/GenBank/DDBJ whole genome shotgun (WGS) entry which is preliminary data.</text>
</comment>
<dbReference type="Proteomes" id="UP001220324">
    <property type="component" value="Unassembled WGS sequence"/>
</dbReference>
<name>A0AAD6GAN3_9EURO</name>
<evidence type="ECO:0000256" key="2">
    <source>
        <dbReference type="ARBA" id="ARBA00022692"/>
    </source>
</evidence>
<evidence type="ECO:0000313" key="9">
    <source>
        <dbReference type="Proteomes" id="UP001220324"/>
    </source>
</evidence>
<feature type="compositionally biased region" description="Low complexity" evidence="5">
    <location>
        <begin position="180"/>
        <end position="210"/>
    </location>
</feature>
<evidence type="ECO:0000256" key="5">
    <source>
        <dbReference type="SAM" id="MobiDB-lite"/>
    </source>
</evidence>
<feature type="transmembrane region" description="Helical" evidence="6">
    <location>
        <begin position="224"/>
        <end position="244"/>
    </location>
</feature>
<feature type="region of interest" description="Disordered" evidence="5">
    <location>
        <begin position="180"/>
        <end position="211"/>
    </location>
</feature>
<keyword evidence="3 6" id="KW-1133">Transmembrane helix</keyword>
<dbReference type="EMBL" id="JAQIZZ010000008">
    <property type="protein sequence ID" value="KAJ5524779.1"/>
    <property type="molecule type" value="Genomic_DNA"/>
</dbReference>
<proteinExistence type="predicted"/>
<feature type="transmembrane region" description="Helical" evidence="6">
    <location>
        <begin position="72"/>
        <end position="93"/>
    </location>
</feature>
<keyword evidence="2 6" id="KW-0812">Transmembrane</keyword>
<keyword evidence="9" id="KW-1185">Reference proteome</keyword>
<sequence length="266" mass="29685">MFVAAKLLKVGYNQAKKRKANKEAQFQQPHPNYTYPNPYPMSEYPPGVAPGTNTQYINPEPPAPPISKGAKFISMIISILRFLQFVFGLTVIGLYGRDVHHDHEDDDTYHSKWVFALIVGFLATSTAAFHMILPFLKKRVNNSGNPKLHLPQFVWEAVLCIIWLTVFGIFGKMYIGVYPTDSSSSSSSKRDSTSSSSSSSSSSDSDSTTSVLGDASKINRMRHAVWIDLVNLLMWVFTASWVLLRWLKSRRAAMTASLDAEKGSQI</sequence>
<dbReference type="PANTHER" id="PTHR42083">
    <property type="entry name" value="MARVEL DOMAIN-CONTAINING PROTEIN"/>
    <property type="match status" value="1"/>
</dbReference>
<protein>
    <recommendedName>
        <fullName evidence="7">MARVEL domain-containing protein</fullName>
    </recommendedName>
</protein>
<dbReference type="PANTHER" id="PTHR42083:SF1">
    <property type="entry name" value="MARVEL DOMAIN-CONTAINING PROTEIN"/>
    <property type="match status" value="1"/>
</dbReference>
<dbReference type="Pfam" id="PF01284">
    <property type="entry name" value="MARVEL"/>
    <property type="match status" value="1"/>
</dbReference>
<evidence type="ECO:0000256" key="1">
    <source>
        <dbReference type="ARBA" id="ARBA00004141"/>
    </source>
</evidence>
<comment type="subcellular location">
    <subcellularLocation>
        <location evidence="1">Membrane</location>
        <topology evidence="1">Multi-pass membrane protein</topology>
    </subcellularLocation>
</comment>
<feature type="domain" description="MARVEL" evidence="7">
    <location>
        <begin position="77"/>
        <end position="192"/>
    </location>
</feature>
<evidence type="ECO:0000256" key="3">
    <source>
        <dbReference type="ARBA" id="ARBA00022989"/>
    </source>
</evidence>
<dbReference type="AlphaFoldDB" id="A0AAD6GAN3"/>
<feature type="transmembrane region" description="Helical" evidence="6">
    <location>
        <begin position="153"/>
        <end position="175"/>
    </location>
</feature>
<dbReference type="GO" id="GO:0016020">
    <property type="term" value="C:membrane"/>
    <property type="evidence" value="ECO:0007669"/>
    <property type="project" value="UniProtKB-SubCell"/>
</dbReference>
<evidence type="ECO:0000259" key="7">
    <source>
        <dbReference type="Pfam" id="PF01284"/>
    </source>
</evidence>
<evidence type="ECO:0000256" key="6">
    <source>
        <dbReference type="SAM" id="Phobius"/>
    </source>
</evidence>
<keyword evidence="4 6" id="KW-0472">Membrane</keyword>
<evidence type="ECO:0000313" key="8">
    <source>
        <dbReference type="EMBL" id="KAJ5524779.1"/>
    </source>
</evidence>
<organism evidence="8 9">
    <name type="scientific">Penicillium frequentans</name>
    <dbReference type="NCBI Taxonomy" id="3151616"/>
    <lineage>
        <taxon>Eukaryota</taxon>
        <taxon>Fungi</taxon>
        <taxon>Dikarya</taxon>
        <taxon>Ascomycota</taxon>
        <taxon>Pezizomycotina</taxon>
        <taxon>Eurotiomycetes</taxon>
        <taxon>Eurotiomycetidae</taxon>
        <taxon>Eurotiales</taxon>
        <taxon>Aspergillaceae</taxon>
        <taxon>Penicillium</taxon>
    </lineage>
</organism>
<evidence type="ECO:0000256" key="4">
    <source>
        <dbReference type="ARBA" id="ARBA00023136"/>
    </source>
</evidence>